<gene>
    <name evidence="2" type="ORF">GALMADRAFT_243336</name>
</gene>
<dbReference type="Proteomes" id="UP000027222">
    <property type="component" value="Unassembled WGS sequence"/>
</dbReference>
<dbReference type="EMBL" id="KL142373">
    <property type="protein sequence ID" value="KDR79334.1"/>
    <property type="molecule type" value="Genomic_DNA"/>
</dbReference>
<protein>
    <submittedName>
        <fullName evidence="2">Uncharacterized protein</fullName>
    </submittedName>
</protein>
<reference evidence="3" key="1">
    <citation type="journal article" date="2014" name="Proc. Natl. Acad. Sci. U.S.A.">
        <title>Extensive sampling of basidiomycete genomes demonstrates inadequacy of the white-rot/brown-rot paradigm for wood decay fungi.</title>
        <authorList>
            <person name="Riley R."/>
            <person name="Salamov A.A."/>
            <person name="Brown D.W."/>
            <person name="Nagy L.G."/>
            <person name="Floudas D."/>
            <person name="Held B.W."/>
            <person name="Levasseur A."/>
            <person name="Lombard V."/>
            <person name="Morin E."/>
            <person name="Otillar R."/>
            <person name="Lindquist E.A."/>
            <person name="Sun H."/>
            <person name="LaButti K.M."/>
            <person name="Schmutz J."/>
            <person name="Jabbour D."/>
            <person name="Luo H."/>
            <person name="Baker S.E."/>
            <person name="Pisabarro A.G."/>
            <person name="Walton J.D."/>
            <person name="Blanchette R.A."/>
            <person name="Henrissat B."/>
            <person name="Martin F."/>
            <person name="Cullen D."/>
            <person name="Hibbett D.S."/>
            <person name="Grigoriev I.V."/>
        </authorList>
    </citation>
    <scope>NUCLEOTIDE SEQUENCE [LARGE SCALE GENOMIC DNA]</scope>
    <source>
        <strain evidence="3">CBS 339.88</strain>
    </source>
</reference>
<evidence type="ECO:0000313" key="2">
    <source>
        <dbReference type="EMBL" id="KDR79334.1"/>
    </source>
</evidence>
<name>A0A067THF0_GALM3</name>
<accession>A0A067THF0</accession>
<dbReference type="AlphaFoldDB" id="A0A067THF0"/>
<keyword evidence="1" id="KW-0472">Membrane</keyword>
<proteinExistence type="predicted"/>
<keyword evidence="3" id="KW-1185">Reference proteome</keyword>
<evidence type="ECO:0000313" key="3">
    <source>
        <dbReference type="Proteomes" id="UP000027222"/>
    </source>
</evidence>
<organism evidence="2 3">
    <name type="scientific">Galerina marginata (strain CBS 339.88)</name>
    <dbReference type="NCBI Taxonomy" id="685588"/>
    <lineage>
        <taxon>Eukaryota</taxon>
        <taxon>Fungi</taxon>
        <taxon>Dikarya</taxon>
        <taxon>Basidiomycota</taxon>
        <taxon>Agaricomycotina</taxon>
        <taxon>Agaricomycetes</taxon>
        <taxon>Agaricomycetidae</taxon>
        <taxon>Agaricales</taxon>
        <taxon>Agaricineae</taxon>
        <taxon>Strophariaceae</taxon>
        <taxon>Galerina</taxon>
    </lineage>
</organism>
<keyword evidence="1" id="KW-1133">Transmembrane helix</keyword>
<sequence>MALGIQAANGAVVTVYQVSQSVTPVSDVSFEQQWSTRVSAIGPGESGMTQYLQEDIINLLVEHAPSTTITYISAPITDSYTFEENASVMHANNRPAIQTQTGTSGEVDFDGFVQNCTLDVGKQTGTCVEELLQPELVPVGGSGSSQVFSTLTQTSTTTFTGVLIPVATITTSGALVSRQGLGVGSVVLAGVVGVLGSFAIL</sequence>
<evidence type="ECO:0000256" key="1">
    <source>
        <dbReference type="SAM" id="Phobius"/>
    </source>
</evidence>
<dbReference type="OrthoDB" id="3061131at2759"/>
<feature type="transmembrane region" description="Helical" evidence="1">
    <location>
        <begin position="181"/>
        <end position="200"/>
    </location>
</feature>
<dbReference type="HOGENOM" id="CLU_1320983_0_0_1"/>
<keyword evidence="1" id="KW-0812">Transmembrane</keyword>